<dbReference type="RefSeq" id="WP_148871590.1">
    <property type="nucleotide sequence ID" value="NZ_VCDX01000013.1"/>
</dbReference>
<keyword evidence="5" id="KW-1185">Reference proteome</keyword>
<sequence length="80" mass="9405">MEKHFLEEQVRELKMGLELEKEQKEKLQQRIAELEKTVQELREENRILKAKIEVALKLMTLALEFDAIGKTYSKGKAFSV</sequence>
<dbReference type="Proteomes" id="UP000094598">
    <property type="component" value="Chromosome"/>
</dbReference>
<reference evidence="2 4" key="1">
    <citation type="submission" date="2016-08" db="EMBL/GenBank/DDBJ databases">
        <title>Moorella thermoacetica DSM 103132.</title>
        <authorList>
            <person name="Jendresen C.B."/>
            <person name="Redl S.M."/>
            <person name="Jensen T.O."/>
            <person name="Nielsen A.T."/>
        </authorList>
    </citation>
    <scope>NUCLEOTIDE SEQUENCE [LARGE SCALE GENOMIC DNA]</scope>
    <source>
        <strain evidence="2 4">DSM 103132</strain>
    </source>
</reference>
<feature type="coiled-coil region" evidence="1">
    <location>
        <begin position="3"/>
        <end position="58"/>
    </location>
</feature>
<name>A0AAC9MTY8_NEOTH</name>
<reference evidence="3 5" key="2">
    <citation type="submission" date="2019-05" db="EMBL/GenBank/DDBJ databases">
        <title>Genome sequence of Moorella thermoacetica ATCC 33924.</title>
        <authorList>
            <person name="Poehlein A."/>
            <person name="Bengelsdorf F.R."/>
            <person name="Duerre P."/>
            <person name="Daniel R."/>
        </authorList>
    </citation>
    <scope>NUCLEOTIDE SEQUENCE [LARGE SCALE GENOMIC DNA]</scope>
    <source>
        <strain evidence="3 5">ATCC 33924</strain>
    </source>
</reference>
<accession>A0AAC9MTY8</accession>
<evidence type="ECO:0000313" key="4">
    <source>
        <dbReference type="Proteomes" id="UP000094598"/>
    </source>
</evidence>
<evidence type="ECO:0000313" key="5">
    <source>
        <dbReference type="Proteomes" id="UP000322283"/>
    </source>
</evidence>
<evidence type="ECO:0000313" key="2">
    <source>
        <dbReference type="EMBL" id="AOQ23042.1"/>
    </source>
</evidence>
<organism evidence="2 4">
    <name type="scientific">Neomoorella thermoacetica</name>
    <name type="common">Clostridium thermoaceticum</name>
    <dbReference type="NCBI Taxonomy" id="1525"/>
    <lineage>
        <taxon>Bacteria</taxon>
        <taxon>Bacillati</taxon>
        <taxon>Bacillota</taxon>
        <taxon>Clostridia</taxon>
        <taxon>Neomoorellales</taxon>
        <taxon>Neomoorellaceae</taxon>
        <taxon>Neomoorella</taxon>
    </lineage>
</organism>
<dbReference type="EMBL" id="VCDX01000013">
    <property type="protein sequence ID" value="TYL08991.1"/>
    <property type="molecule type" value="Genomic_DNA"/>
</dbReference>
<dbReference type="AlphaFoldDB" id="A0AAC9MTY8"/>
<gene>
    <name evidence="2" type="ORF">Maut_00579</name>
    <name evidence="3" type="ORF">MTAT_26550</name>
</gene>
<dbReference type="EMBL" id="CP017019">
    <property type="protein sequence ID" value="AOQ23042.1"/>
    <property type="molecule type" value="Genomic_DNA"/>
</dbReference>
<evidence type="ECO:0000313" key="3">
    <source>
        <dbReference type="EMBL" id="TYL08991.1"/>
    </source>
</evidence>
<dbReference type="Proteomes" id="UP000322283">
    <property type="component" value="Unassembled WGS sequence"/>
</dbReference>
<evidence type="ECO:0000256" key="1">
    <source>
        <dbReference type="SAM" id="Coils"/>
    </source>
</evidence>
<protein>
    <submittedName>
        <fullName evidence="2">Uncharacterized protein</fullName>
    </submittedName>
</protein>
<keyword evidence="1" id="KW-0175">Coiled coil</keyword>
<proteinExistence type="predicted"/>